<evidence type="ECO:0000313" key="2">
    <source>
        <dbReference type="EMBL" id="KAG8058410.1"/>
    </source>
</evidence>
<evidence type="ECO:0000256" key="1">
    <source>
        <dbReference type="SAM" id="MobiDB-lite"/>
    </source>
</evidence>
<feature type="compositionally biased region" description="Pro residues" evidence="1">
    <location>
        <begin position="36"/>
        <end position="50"/>
    </location>
</feature>
<dbReference type="AlphaFoldDB" id="A0A8J5VAZ1"/>
<proteinExistence type="predicted"/>
<protein>
    <submittedName>
        <fullName evidence="2">Uncharacterized protein</fullName>
    </submittedName>
</protein>
<keyword evidence="3" id="KW-1185">Reference proteome</keyword>
<reference evidence="2" key="1">
    <citation type="journal article" date="2021" name="bioRxiv">
        <title>Whole Genome Assembly and Annotation of Northern Wild Rice, Zizania palustris L., Supports a Whole Genome Duplication in the Zizania Genus.</title>
        <authorList>
            <person name="Haas M."/>
            <person name="Kono T."/>
            <person name="Macchietto M."/>
            <person name="Millas R."/>
            <person name="McGilp L."/>
            <person name="Shao M."/>
            <person name="Duquette J."/>
            <person name="Hirsch C.N."/>
            <person name="Kimball J."/>
        </authorList>
    </citation>
    <scope>NUCLEOTIDE SEQUENCE</scope>
    <source>
        <tissue evidence="2">Fresh leaf tissue</tissue>
    </source>
</reference>
<accession>A0A8J5VAZ1</accession>
<name>A0A8J5VAZ1_ZIZPA</name>
<dbReference type="EMBL" id="JAAALK010000287">
    <property type="protein sequence ID" value="KAG8058410.1"/>
    <property type="molecule type" value="Genomic_DNA"/>
</dbReference>
<dbReference type="Proteomes" id="UP000729402">
    <property type="component" value="Unassembled WGS sequence"/>
</dbReference>
<comment type="caution">
    <text evidence="2">The sequence shown here is derived from an EMBL/GenBank/DDBJ whole genome shotgun (WGS) entry which is preliminary data.</text>
</comment>
<sequence length="95" mass="10696">MRETATTSASHPPGPTCRPHHERRGPHPERPNRTAHPPPPPPPPPTPRFPPFHLLVEVSTHGQQIRNRSPASTILPDRLVSQVFPGNNFYHYEIV</sequence>
<reference evidence="2" key="2">
    <citation type="submission" date="2021-02" db="EMBL/GenBank/DDBJ databases">
        <authorList>
            <person name="Kimball J.A."/>
            <person name="Haas M.W."/>
            <person name="Macchietto M."/>
            <person name="Kono T."/>
            <person name="Duquette J."/>
            <person name="Shao M."/>
        </authorList>
    </citation>
    <scope>NUCLEOTIDE SEQUENCE</scope>
    <source>
        <tissue evidence="2">Fresh leaf tissue</tissue>
    </source>
</reference>
<feature type="region of interest" description="Disordered" evidence="1">
    <location>
        <begin position="1"/>
        <end position="52"/>
    </location>
</feature>
<gene>
    <name evidence="2" type="ORF">GUJ93_ZPchr0002g24598</name>
</gene>
<evidence type="ECO:0000313" key="3">
    <source>
        <dbReference type="Proteomes" id="UP000729402"/>
    </source>
</evidence>
<feature type="compositionally biased region" description="Polar residues" evidence="1">
    <location>
        <begin position="1"/>
        <end position="10"/>
    </location>
</feature>
<organism evidence="2 3">
    <name type="scientific">Zizania palustris</name>
    <name type="common">Northern wild rice</name>
    <dbReference type="NCBI Taxonomy" id="103762"/>
    <lineage>
        <taxon>Eukaryota</taxon>
        <taxon>Viridiplantae</taxon>
        <taxon>Streptophyta</taxon>
        <taxon>Embryophyta</taxon>
        <taxon>Tracheophyta</taxon>
        <taxon>Spermatophyta</taxon>
        <taxon>Magnoliopsida</taxon>
        <taxon>Liliopsida</taxon>
        <taxon>Poales</taxon>
        <taxon>Poaceae</taxon>
        <taxon>BOP clade</taxon>
        <taxon>Oryzoideae</taxon>
        <taxon>Oryzeae</taxon>
        <taxon>Zizaniinae</taxon>
        <taxon>Zizania</taxon>
    </lineage>
</organism>